<evidence type="ECO:0000259" key="4">
    <source>
        <dbReference type="PROSITE" id="PS50887"/>
    </source>
</evidence>
<feature type="transmembrane region" description="Helical" evidence="3">
    <location>
        <begin position="153"/>
        <end position="173"/>
    </location>
</feature>
<dbReference type="NCBIfam" id="TIGR00254">
    <property type="entry name" value="GGDEF"/>
    <property type="match status" value="1"/>
</dbReference>
<dbReference type="InterPro" id="IPR050469">
    <property type="entry name" value="Diguanylate_Cyclase"/>
</dbReference>
<dbReference type="Proteomes" id="UP000507140">
    <property type="component" value="Unassembled WGS sequence"/>
</dbReference>
<accession>A0ABD4YTQ1</accession>
<dbReference type="SMART" id="SM00267">
    <property type="entry name" value="GGDEF"/>
    <property type="match status" value="1"/>
</dbReference>
<evidence type="ECO:0000256" key="2">
    <source>
        <dbReference type="ARBA" id="ARBA00034247"/>
    </source>
</evidence>
<dbReference type="Proteomes" id="UP001158644">
    <property type="component" value="Unassembled WGS sequence"/>
</dbReference>
<dbReference type="Pfam" id="PF00990">
    <property type="entry name" value="GGDEF"/>
    <property type="match status" value="1"/>
</dbReference>
<dbReference type="EMBL" id="JAOBZK010000014">
    <property type="protein sequence ID" value="MDH1178837.1"/>
    <property type="molecule type" value="Genomic_DNA"/>
</dbReference>
<dbReference type="PANTHER" id="PTHR45138">
    <property type="entry name" value="REGULATORY COMPONENTS OF SENSORY TRANSDUCTION SYSTEM"/>
    <property type="match status" value="1"/>
</dbReference>
<dbReference type="Gene3D" id="3.30.70.270">
    <property type="match status" value="1"/>
</dbReference>
<proteinExistence type="predicted"/>
<evidence type="ECO:0000313" key="6">
    <source>
        <dbReference type="EMBL" id="MDH1178837.1"/>
    </source>
</evidence>
<keyword evidence="3" id="KW-0472">Membrane</keyword>
<evidence type="ECO:0000313" key="7">
    <source>
        <dbReference type="Proteomes" id="UP000507140"/>
    </source>
</evidence>
<dbReference type="RefSeq" id="WP_180099300.1">
    <property type="nucleotide sequence ID" value="NZ_CADIKR010000004.1"/>
</dbReference>
<dbReference type="FunFam" id="3.30.70.270:FF:000001">
    <property type="entry name" value="Diguanylate cyclase domain protein"/>
    <property type="match status" value="1"/>
</dbReference>
<dbReference type="InterPro" id="IPR043128">
    <property type="entry name" value="Rev_trsase/Diguanyl_cyclase"/>
</dbReference>
<dbReference type="PROSITE" id="PS50887">
    <property type="entry name" value="GGDEF"/>
    <property type="match status" value="1"/>
</dbReference>
<dbReference type="SUPFAM" id="SSF55073">
    <property type="entry name" value="Nucleotide cyclase"/>
    <property type="match status" value="1"/>
</dbReference>
<keyword evidence="3" id="KW-0812">Transmembrane</keyword>
<keyword evidence="3" id="KW-1133">Transmembrane helix</keyword>
<dbReference type="CDD" id="cd01949">
    <property type="entry name" value="GGDEF"/>
    <property type="match status" value="1"/>
</dbReference>
<feature type="transmembrane region" description="Helical" evidence="3">
    <location>
        <begin position="93"/>
        <end position="113"/>
    </location>
</feature>
<keyword evidence="7" id="KW-1185">Reference proteome</keyword>
<evidence type="ECO:0000313" key="8">
    <source>
        <dbReference type="Proteomes" id="UP001158644"/>
    </source>
</evidence>
<dbReference type="InterPro" id="IPR029787">
    <property type="entry name" value="Nucleotide_cyclase"/>
</dbReference>
<comment type="caution">
    <text evidence="6">The sequence shown here is derived from an EMBL/GenBank/DDBJ whole genome shotgun (WGS) entry which is preliminary data.</text>
</comment>
<dbReference type="EC" id="2.7.7.65" evidence="1"/>
<feature type="domain" description="GGDEF" evidence="4">
    <location>
        <begin position="251"/>
        <end position="379"/>
    </location>
</feature>
<reference evidence="6 8" key="2">
    <citation type="submission" date="2022-09" db="EMBL/GenBank/DDBJ databases">
        <title>Intensive care unit water sources are persistently colonized with multi-drug resistant bacteria and are the site of extensive horizontal gene transfer of antibiotic resistance genes.</title>
        <authorList>
            <person name="Diorio-Toth L."/>
        </authorList>
    </citation>
    <scope>NUCLEOTIDE SEQUENCE [LARGE SCALE GENOMIC DNA]</scope>
    <source>
        <strain evidence="6 8">GD03967</strain>
    </source>
</reference>
<reference evidence="5 7" key="1">
    <citation type="submission" date="2020-04" db="EMBL/GenBank/DDBJ databases">
        <authorList>
            <person name="De Canck E."/>
        </authorList>
    </citation>
    <scope>NUCLEOTIDE SEQUENCE [LARGE SCALE GENOMIC DNA]</scope>
    <source>
        <strain evidence="5 7">LMG 3415</strain>
    </source>
</reference>
<dbReference type="AlphaFoldDB" id="A0ABD4YTQ1"/>
<protein>
    <recommendedName>
        <fullName evidence="1">diguanylate cyclase</fullName>
        <ecNumber evidence="1">2.7.7.65</ecNumber>
    </recommendedName>
</protein>
<evidence type="ECO:0000313" key="5">
    <source>
        <dbReference type="EMBL" id="CAB3884964.1"/>
    </source>
</evidence>
<feature type="transmembrane region" description="Helical" evidence="3">
    <location>
        <begin position="12"/>
        <end position="32"/>
    </location>
</feature>
<dbReference type="PANTHER" id="PTHR45138:SF9">
    <property type="entry name" value="DIGUANYLATE CYCLASE DGCM-RELATED"/>
    <property type="match status" value="1"/>
</dbReference>
<feature type="transmembrane region" description="Helical" evidence="3">
    <location>
        <begin position="193"/>
        <end position="214"/>
    </location>
</feature>
<feature type="transmembrane region" description="Helical" evidence="3">
    <location>
        <begin position="37"/>
        <end position="58"/>
    </location>
</feature>
<dbReference type="EMBL" id="CADIKR010000004">
    <property type="protein sequence ID" value="CAB3884964.1"/>
    <property type="molecule type" value="Genomic_DNA"/>
</dbReference>
<feature type="transmembrane region" description="Helical" evidence="3">
    <location>
        <begin position="64"/>
        <end position="86"/>
    </location>
</feature>
<evidence type="ECO:0000256" key="3">
    <source>
        <dbReference type="SAM" id="Phobius"/>
    </source>
</evidence>
<feature type="transmembrane region" description="Helical" evidence="3">
    <location>
        <begin position="119"/>
        <end position="141"/>
    </location>
</feature>
<evidence type="ECO:0000256" key="1">
    <source>
        <dbReference type="ARBA" id="ARBA00012528"/>
    </source>
</evidence>
<sequence>MAGSQVRVTLSLIAPALLLIFGVTFLAIWFFFHRKRFLLHLAAGCATFACGAISQVLYVPRDTGLNALVSGFLYTAAACLVVQGVLERARVRLPWTAYGLYGAAIMAALWYFFYVDRNLLVRVYVLNAGFGLLFCYAAWRLRRASRQRPIDKALFLVVLLFGLHFVPRTLLSMGRLAPQGALAFADSAFWQTLQLSLAVFSVALALTLLIAIAADAIDEVRKEGDKDWLTGVYNRRGFETRVRALQSNGHAPVALIVCDVDNFKRINDLHGHQSGDQVLTQVAKVLEQAVRKHDVLGRIGGEEFGIFLPDTDLPEALRCAERLRAAVEQAVRDPDGEAPVTISAGVAHTDRFESWEAMYQEADAKLYEAKRAGRNRIMG</sequence>
<dbReference type="GO" id="GO:0052621">
    <property type="term" value="F:diguanylate cyclase activity"/>
    <property type="evidence" value="ECO:0007669"/>
    <property type="project" value="UniProtKB-EC"/>
</dbReference>
<name>A0ABD4YTQ1_9BURK</name>
<organism evidence="6 8">
    <name type="scientific">Achromobacter mucicolens</name>
    <dbReference type="NCBI Taxonomy" id="1389922"/>
    <lineage>
        <taxon>Bacteria</taxon>
        <taxon>Pseudomonadati</taxon>
        <taxon>Pseudomonadota</taxon>
        <taxon>Betaproteobacteria</taxon>
        <taxon>Burkholderiales</taxon>
        <taxon>Alcaligenaceae</taxon>
        <taxon>Achromobacter</taxon>
    </lineage>
</organism>
<gene>
    <name evidence="5" type="ORF">LMG3415_03647</name>
    <name evidence="6" type="ORF">N5C72_12185</name>
</gene>
<comment type="catalytic activity">
    <reaction evidence="2">
        <text>2 GTP = 3',3'-c-di-GMP + 2 diphosphate</text>
        <dbReference type="Rhea" id="RHEA:24898"/>
        <dbReference type="ChEBI" id="CHEBI:33019"/>
        <dbReference type="ChEBI" id="CHEBI:37565"/>
        <dbReference type="ChEBI" id="CHEBI:58805"/>
        <dbReference type="EC" id="2.7.7.65"/>
    </reaction>
</comment>
<dbReference type="InterPro" id="IPR000160">
    <property type="entry name" value="GGDEF_dom"/>
</dbReference>